<comment type="caution">
    <text evidence="3">The sequence shown here is derived from an EMBL/GenBank/DDBJ whole genome shotgun (WGS) entry which is preliminary data.</text>
</comment>
<organism evidence="3 4">
    <name type="scientific">Nocardia higoensis</name>
    <dbReference type="NCBI Taxonomy" id="228599"/>
    <lineage>
        <taxon>Bacteria</taxon>
        <taxon>Bacillati</taxon>
        <taxon>Actinomycetota</taxon>
        <taxon>Actinomycetes</taxon>
        <taxon>Mycobacteriales</taxon>
        <taxon>Nocardiaceae</taxon>
        <taxon>Nocardia</taxon>
    </lineage>
</organism>
<dbReference type="RefSeq" id="WP_195000397.1">
    <property type="nucleotide sequence ID" value="NZ_JADLQN010000001.1"/>
</dbReference>
<feature type="transmembrane region" description="Helical" evidence="2">
    <location>
        <begin position="92"/>
        <end position="117"/>
    </location>
</feature>
<feature type="compositionally biased region" description="Pro residues" evidence="1">
    <location>
        <begin position="1"/>
        <end position="20"/>
    </location>
</feature>
<dbReference type="Proteomes" id="UP000707731">
    <property type="component" value="Unassembled WGS sequence"/>
</dbReference>
<evidence type="ECO:0000313" key="3">
    <source>
        <dbReference type="EMBL" id="MBF6353503.1"/>
    </source>
</evidence>
<protein>
    <recommendedName>
        <fullName evidence="5">DUF4064 domain-containing protein</fullName>
    </recommendedName>
</protein>
<keyword evidence="4" id="KW-1185">Reference proteome</keyword>
<evidence type="ECO:0000313" key="4">
    <source>
        <dbReference type="Proteomes" id="UP000707731"/>
    </source>
</evidence>
<keyword evidence="2" id="KW-0472">Membrane</keyword>
<evidence type="ECO:0000256" key="1">
    <source>
        <dbReference type="SAM" id="MobiDB-lite"/>
    </source>
</evidence>
<reference evidence="3 4" key="1">
    <citation type="submission" date="2020-10" db="EMBL/GenBank/DDBJ databases">
        <title>Identification of Nocardia species via Next-generation sequencing and recognition of intraspecies genetic diversity.</title>
        <authorList>
            <person name="Li P."/>
            <person name="Li P."/>
            <person name="Lu B."/>
        </authorList>
    </citation>
    <scope>NUCLEOTIDE SEQUENCE [LARGE SCALE GENOMIC DNA]</scope>
    <source>
        <strain evidence="3 4">BJ06-0143</strain>
    </source>
</reference>
<feature type="region of interest" description="Disordered" evidence="1">
    <location>
        <begin position="1"/>
        <end position="45"/>
    </location>
</feature>
<keyword evidence="2" id="KW-0812">Transmembrane</keyword>
<feature type="compositionally biased region" description="Pro residues" evidence="1">
    <location>
        <begin position="35"/>
        <end position="45"/>
    </location>
</feature>
<proteinExistence type="predicted"/>
<evidence type="ECO:0000256" key="2">
    <source>
        <dbReference type="SAM" id="Phobius"/>
    </source>
</evidence>
<name>A0ABS0D9R5_9NOCA</name>
<feature type="transmembrane region" description="Helical" evidence="2">
    <location>
        <begin position="52"/>
        <end position="80"/>
    </location>
</feature>
<sequence length="175" mass="17692">MTTPPDPPFQGPPPPQGPPPEEPRHRGQHYRPYEGPMPYPGTPDPTPKQGGIVAAFAVAGAALFIVVNAVFGFVVFVAVANTANTANSGNSYPVILGVAAAVSALAAFGGGAALIMLRKPVTKGLGLGLMIGWALVSISTAGFCTGLNPHLYSAPPPHDAATGHSTAVTENGAHP</sequence>
<gene>
    <name evidence="3" type="ORF">IU449_02890</name>
</gene>
<accession>A0ABS0D9R5</accession>
<keyword evidence="2" id="KW-1133">Transmembrane helix</keyword>
<dbReference type="EMBL" id="JADLQN010000001">
    <property type="protein sequence ID" value="MBF6353503.1"/>
    <property type="molecule type" value="Genomic_DNA"/>
</dbReference>
<evidence type="ECO:0008006" key="5">
    <source>
        <dbReference type="Google" id="ProtNLM"/>
    </source>
</evidence>
<feature type="transmembrane region" description="Helical" evidence="2">
    <location>
        <begin position="124"/>
        <end position="143"/>
    </location>
</feature>